<name>A0A0A9CLV1_ARUDO</name>
<feature type="signal peptide" evidence="1">
    <location>
        <begin position="1"/>
        <end position="28"/>
    </location>
</feature>
<dbReference type="EMBL" id="GBRH01220626">
    <property type="protein sequence ID" value="JAD77269.1"/>
    <property type="molecule type" value="Transcribed_RNA"/>
</dbReference>
<reference evidence="2" key="2">
    <citation type="journal article" date="2015" name="Data Brief">
        <title>Shoot transcriptome of the giant reed, Arundo donax.</title>
        <authorList>
            <person name="Barrero R.A."/>
            <person name="Guerrero F.D."/>
            <person name="Moolhuijzen P."/>
            <person name="Goolsby J.A."/>
            <person name="Tidwell J."/>
            <person name="Bellgard S.E."/>
            <person name="Bellgard M.I."/>
        </authorList>
    </citation>
    <scope>NUCLEOTIDE SEQUENCE</scope>
    <source>
        <tissue evidence="2">Shoot tissue taken approximately 20 cm above the soil surface</tissue>
    </source>
</reference>
<evidence type="ECO:0008006" key="3">
    <source>
        <dbReference type="Google" id="ProtNLM"/>
    </source>
</evidence>
<keyword evidence="1" id="KW-0732">Signal</keyword>
<feature type="chain" id="PRO_5002046101" description="Secreted protein" evidence="1">
    <location>
        <begin position="29"/>
        <end position="55"/>
    </location>
</feature>
<accession>A0A0A9CLV1</accession>
<protein>
    <recommendedName>
        <fullName evidence="3">Secreted protein</fullName>
    </recommendedName>
</protein>
<evidence type="ECO:0000313" key="2">
    <source>
        <dbReference type="EMBL" id="JAD77269.1"/>
    </source>
</evidence>
<dbReference type="AlphaFoldDB" id="A0A0A9CLV1"/>
<organism evidence="2">
    <name type="scientific">Arundo donax</name>
    <name type="common">Giant reed</name>
    <name type="synonym">Donax arundinaceus</name>
    <dbReference type="NCBI Taxonomy" id="35708"/>
    <lineage>
        <taxon>Eukaryota</taxon>
        <taxon>Viridiplantae</taxon>
        <taxon>Streptophyta</taxon>
        <taxon>Embryophyta</taxon>
        <taxon>Tracheophyta</taxon>
        <taxon>Spermatophyta</taxon>
        <taxon>Magnoliopsida</taxon>
        <taxon>Liliopsida</taxon>
        <taxon>Poales</taxon>
        <taxon>Poaceae</taxon>
        <taxon>PACMAD clade</taxon>
        <taxon>Arundinoideae</taxon>
        <taxon>Arundineae</taxon>
        <taxon>Arundo</taxon>
    </lineage>
</organism>
<reference evidence="2" key="1">
    <citation type="submission" date="2014-09" db="EMBL/GenBank/DDBJ databases">
        <authorList>
            <person name="Magalhaes I.L.F."/>
            <person name="Oliveira U."/>
            <person name="Santos F.R."/>
            <person name="Vidigal T.H.D.A."/>
            <person name="Brescovit A.D."/>
            <person name="Santos A.J."/>
        </authorList>
    </citation>
    <scope>NUCLEOTIDE SEQUENCE</scope>
    <source>
        <tissue evidence="2">Shoot tissue taken approximately 20 cm above the soil surface</tissue>
    </source>
</reference>
<sequence length="55" mass="6045">MSSSMSLTTIHVIAIAMQVIWVRTCVRATNQSTDGNGHHIRRFRISADGSFPKSA</sequence>
<proteinExistence type="predicted"/>
<evidence type="ECO:0000256" key="1">
    <source>
        <dbReference type="SAM" id="SignalP"/>
    </source>
</evidence>